<gene>
    <name evidence="1" type="ORF">RUA8715_02856</name>
</gene>
<reference evidence="2" key="1">
    <citation type="submission" date="2017-05" db="EMBL/GenBank/DDBJ databases">
        <authorList>
            <person name="Rodrigo-Torres L."/>
            <person name="Arahal R. D."/>
            <person name="Lucena T."/>
        </authorList>
    </citation>
    <scope>NUCLEOTIDE SEQUENCE [LARGE SCALE GENOMIC DNA]</scope>
    <source>
        <strain evidence="2">CECT 8715</strain>
    </source>
</reference>
<proteinExistence type="predicted"/>
<dbReference type="Proteomes" id="UP000202485">
    <property type="component" value="Unassembled WGS sequence"/>
</dbReference>
<accession>A0A238KTB5</accession>
<name>A0A238KTB5_9RHOB</name>
<sequence>MIWKTDTHVFAATICQRTGKTCPALARMARAIAQAMATAQAATSPDFQVEGSSELAHCEHGCTARFDARPERIRVYCGAAADTPSDCLEIYADILFDNQSDALPAQVIGDRPCAMLQATAIMPVVRAEREFRATA</sequence>
<keyword evidence="2" id="KW-1185">Reference proteome</keyword>
<dbReference type="RefSeq" id="WP_093964313.1">
    <property type="nucleotide sequence ID" value="NZ_FXYG01000003.1"/>
</dbReference>
<dbReference type="OrthoDB" id="8364077at2"/>
<evidence type="ECO:0000313" key="2">
    <source>
        <dbReference type="Proteomes" id="UP000202485"/>
    </source>
</evidence>
<dbReference type="AlphaFoldDB" id="A0A238KTB5"/>
<evidence type="ECO:0000313" key="1">
    <source>
        <dbReference type="EMBL" id="SMX46074.1"/>
    </source>
</evidence>
<organism evidence="1 2">
    <name type="scientific">Ruegeria arenilitoris</name>
    <dbReference type="NCBI Taxonomy" id="1173585"/>
    <lineage>
        <taxon>Bacteria</taxon>
        <taxon>Pseudomonadati</taxon>
        <taxon>Pseudomonadota</taxon>
        <taxon>Alphaproteobacteria</taxon>
        <taxon>Rhodobacterales</taxon>
        <taxon>Roseobacteraceae</taxon>
        <taxon>Ruegeria</taxon>
    </lineage>
</organism>
<protein>
    <submittedName>
        <fullName evidence="1">Uncharacterized protein</fullName>
    </submittedName>
</protein>
<dbReference type="EMBL" id="FXYG01000003">
    <property type="protein sequence ID" value="SMX46074.1"/>
    <property type="molecule type" value="Genomic_DNA"/>
</dbReference>